<dbReference type="Pfam" id="PF01757">
    <property type="entry name" value="Acyl_transf_3"/>
    <property type="match status" value="1"/>
</dbReference>
<name>A0ABQ6K8N8_9MICO</name>
<organism evidence="9 10">
    <name type="scientific">Pseudolysinimonas kribbensis</name>
    <dbReference type="NCBI Taxonomy" id="433641"/>
    <lineage>
        <taxon>Bacteria</taxon>
        <taxon>Bacillati</taxon>
        <taxon>Actinomycetota</taxon>
        <taxon>Actinomycetes</taxon>
        <taxon>Micrococcales</taxon>
        <taxon>Microbacteriaceae</taxon>
        <taxon>Pseudolysinimonas</taxon>
    </lineage>
</organism>
<dbReference type="PANTHER" id="PTHR40074:SF2">
    <property type="entry name" value="O-ACETYLTRANSFERASE WECH"/>
    <property type="match status" value="1"/>
</dbReference>
<accession>A0ABQ6K8N8</accession>
<feature type="transmembrane region" description="Helical" evidence="7">
    <location>
        <begin position="295"/>
        <end position="316"/>
    </location>
</feature>
<feature type="transmembrane region" description="Helical" evidence="7">
    <location>
        <begin position="153"/>
        <end position="172"/>
    </location>
</feature>
<keyword evidence="10" id="KW-1185">Reference proteome</keyword>
<sequence length="360" mass="40660">MKRLYEVDVVRILTFACVIGVHVTSHTIASDDVPLYGLLGLLHITRLVFFALTAFVLMLGQLNRPKPMRQFWPKRFLLVGVPYVAWSVIYYVASNLYSQSDKAPVQYVVDLLYRIVTGSAWYHLYFLLVTMQVYLLVPLIVWFVRRTRGHHRLVLAIFFVIQLAITAVYLYHPGSLGWYGAAEKQFFWSYPFFIIAGAIAADHAPAFLAWVRAHRGAIGLLVLGGAVLTLGVFAIQHWVVGMSLYHAGTPLQPVIMVWSTCVVLGFLAIGTWWADRRVDGARFARAVDRISDRSFGIFLVHPMLLWVLLWIGAGWVPAHVPTPWLTLVAYLIVIGLSYLIADLARRSPLSLALAGRRWRG</sequence>
<feature type="transmembrane region" description="Helical" evidence="7">
    <location>
        <begin position="192"/>
        <end position="211"/>
    </location>
</feature>
<feature type="transmembrane region" description="Helical" evidence="7">
    <location>
        <begin position="72"/>
        <end position="93"/>
    </location>
</feature>
<comment type="similarity">
    <text evidence="2">Belongs to the acyltransferase 3 family.</text>
</comment>
<keyword evidence="5 7" id="KW-1133">Transmembrane helix</keyword>
<dbReference type="EMBL" id="BSVB01000001">
    <property type="protein sequence ID" value="GMA97062.1"/>
    <property type="molecule type" value="Genomic_DNA"/>
</dbReference>
<evidence type="ECO:0000256" key="5">
    <source>
        <dbReference type="ARBA" id="ARBA00022989"/>
    </source>
</evidence>
<feature type="transmembrane region" description="Helical" evidence="7">
    <location>
        <begin position="120"/>
        <end position="144"/>
    </location>
</feature>
<keyword evidence="3" id="KW-1003">Cell membrane</keyword>
<evidence type="ECO:0000259" key="8">
    <source>
        <dbReference type="Pfam" id="PF01757"/>
    </source>
</evidence>
<protein>
    <submittedName>
        <fullName evidence="9">Acyltransferase</fullName>
    </submittedName>
</protein>
<feature type="transmembrane region" description="Helical" evidence="7">
    <location>
        <begin position="35"/>
        <end position="60"/>
    </location>
</feature>
<evidence type="ECO:0000313" key="10">
    <source>
        <dbReference type="Proteomes" id="UP001157034"/>
    </source>
</evidence>
<dbReference type="Proteomes" id="UP001157034">
    <property type="component" value="Unassembled WGS sequence"/>
</dbReference>
<reference evidence="10" key="1">
    <citation type="journal article" date="2019" name="Int. J. Syst. Evol. Microbiol.">
        <title>The Global Catalogue of Microorganisms (GCM) 10K type strain sequencing project: providing services to taxonomists for standard genome sequencing and annotation.</title>
        <authorList>
            <consortium name="The Broad Institute Genomics Platform"/>
            <consortium name="The Broad Institute Genome Sequencing Center for Infectious Disease"/>
            <person name="Wu L."/>
            <person name="Ma J."/>
        </authorList>
    </citation>
    <scope>NUCLEOTIDE SEQUENCE [LARGE SCALE GENOMIC DNA]</scope>
    <source>
        <strain evidence="10">NBRC 108894</strain>
    </source>
</reference>
<dbReference type="InterPro" id="IPR002656">
    <property type="entry name" value="Acyl_transf_3_dom"/>
</dbReference>
<feature type="transmembrane region" description="Helical" evidence="7">
    <location>
        <begin position="218"/>
        <end position="239"/>
    </location>
</feature>
<comment type="caution">
    <text evidence="9">The sequence shown here is derived from an EMBL/GenBank/DDBJ whole genome shotgun (WGS) entry which is preliminary data.</text>
</comment>
<proteinExistence type="inferred from homology"/>
<evidence type="ECO:0000256" key="3">
    <source>
        <dbReference type="ARBA" id="ARBA00022475"/>
    </source>
</evidence>
<feature type="transmembrane region" description="Helical" evidence="7">
    <location>
        <begin position="251"/>
        <end position="274"/>
    </location>
</feature>
<feature type="transmembrane region" description="Helical" evidence="7">
    <location>
        <begin position="12"/>
        <end position="29"/>
    </location>
</feature>
<evidence type="ECO:0000256" key="6">
    <source>
        <dbReference type="ARBA" id="ARBA00023136"/>
    </source>
</evidence>
<evidence type="ECO:0000313" key="9">
    <source>
        <dbReference type="EMBL" id="GMA97062.1"/>
    </source>
</evidence>
<dbReference type="PANTHER" id="PTHR40074">
    <property type="entry name" value="O-ACETYLTRANSFERASE WECH"/>
    <property type="match status" value="1"/>
</dbReference>
<gene>
    <name evidence="9" type="ORF">GCM10025881_38860</name>
</gene>
<evidence type="ECO:0000256" key="2">
    <source>
        <dbReference type="ARBA" id="ARBA00007400"/>
    </source>
</evidence>
<feature type="domain" description="Acyltransferase 3" evidence="8">
    <location>
        <begin position="5"/>
        <end position="341"/>
    </location>
</feature>
<evidence type="ECO:0000256" key="4">
    <source>
        <dbReference type="ARBA" id="ARBA00022692"/>
    </source>
</evidence>
<evidence type="ECO:0000256" key="1">
    <source>
        <dbReference type="ARBA" id="ARBA00004651"/>
    </source>
</evidence>
<dbReference type="RefSeq" id="WP_284255514.1">
    <property type="nucleotide sequence ID" value="NZ_BAAAQO010000004.1"/>
</dbReference>
<keyword evidence="6 7" id="KW-0472">Membrane</keyword>
<evidence type="ECO:0000256" key="7">
    <source>
        <dbReference type="SAM" id="Phobius"/>
    </source>
</evidence>
<feature type="transmembrane region" description="Helical" evidence="7">
    <location>
        <begin position="322"/>
        <end position="341"/>
    </location>
</feature>
<keyword evidence="9" id="KW-0808">Transferase</keyword>
<comment type="subcellular location">
    <subcellularLocation>
        <location evidence="1">Cell membrane</location>
        <topology evidence="1">Multi-pass membrane protein</topology>
    </subcellularLocation>
</comment>
<keyword evidence="9" id="KW-0012">Acyltransferase</keyword>
<dbReference type="GO" id="GO:0016746">
    <property type="term" value="F:acyltransferase activity"/>
    <property type="evidence" value="ECO:0007669"/>
    <property type="project" value="UniProtKB-KW"/>
</dbReference>
<keyword evidence="4 7" id="KW-0812">Transmembrane</keyword>